<name>W4K0M6_HETIT</name>
<dbReference type="AlphaFoldDB" id="W4K0M6"/>
<dbReference type="RefSeq" id="XP_009549576.1">
    <property type="nucleotide sequence ID" value="XM_009551281.1"/>
</dbReference>
<evidence type="ECO:0000313" key="1">
    <source>
        <dbReference type="EMBL" id="ETW79337.1"/>
    </source>
</evidence>
<organism evidence="1 2">
    <name type="scientific">Heterobasidion irregulare (strain TC 32-1)</name>
    <dbReference type="NCBI Taxonomy" id="747525"/>
    <lineage>
        <taxon>Eukaryota</taxon>
        <taxon>Fungi</taxon>
        <taxon>Dikarya</taxon>
        <taxon>Basidiomycota</taxon>
        <taxon>Agaricomycotina</taxon>
        <taxon>Agaricomycetes</taxon>
        <taxon>Russulales</taxon>
        <taxon>Bondarzewiaceae</taxon>
        <taxon>Heterobasidion</taxon>
        <taxon>Heterobasidion annosum species complex</taxon>
    </lineage>
</organism>
<evidence type="ECO:0000313" key="2">
    <source>
        <dbReference type="Proteomes" id="UP000030671"/>
    </source>
</evidence>
<dbReference type="HOGENOM" id="CLU_2812683_0_0_1"/>
<proteinExistence type="predicted"/>
<dbReference type="STRING" id="747525.W4K0M6"/>
<dbReference type="EMBL" id="KI925461">
    <property type="protein sequence ID" value="ETW79337.1"/>
    <property type="molecule type" value="Genomic_DNA"/>
</dbReference>
<dbReference type="Proteomes" id="UP000030671">
    <property type="component" value="Unassembled WGS sequence"/>
</dbReference>
<dbReference type="InParanoid" id="W4K0M6"/>
<gene>
    <name evidence="1" type="ORF">HETIRDRAFT_124920</name>
</gene>
<keyword evidence="2" id="KW-1185">Reference proteome</keyword>
<dbReference type="KEGG" id="hir:HETIRDRAFT_124920"/>
<dbReference type="GeneID" id="20666887"/>
<accession>W4K0M6</accession>
<dbReference type="Gene3D" id="2.60.120.200">
    <property type="match status" value="1"/>
</dbReference>
<reference evidence="1 2" key="1">
    <citation type="journal article" date="2012" name="New Phytol.">
        <title>Insight into trade-off between wood decay and parasitism from the genome of a fungal forest pathogen.</title>
        <authorList>
            <person name="Olson A."/>
            <person name="Aerts A."/>
            <person name="Asiegbu F."/>
            <person name="Belbahri L."/>
            <person name="Bouzid O."/>
            <person name="Broberg A."/>
            <person name="Canback B."/>
            <person name="Coutinho P.M."/>
            <person name="Cullen D."/>
            <person name="Dalman K."/>
            <person name="Deflorio G."/>
            <person name="van Diepen L.T."/>
            <person name="Dunand C."/>
            <person name="Duplessis S."/>
            <person name="Durling M."/>
            <person name="Gonthier P."/>
            <person name="Grimwood J."/>
            <person name="Fossdal C.G."/>
            <person name="Hansson D."/>
            <person name="Henrissat B."/>
            <person name="Hietala A."/>
            <person name="Himmelstrand K."/>
            <person name="Hoffmeister D."/>
            <person name="Hogberg N."/>
            <person name="James T.Y."/>
            <person name="Karlsson M."/>
            <person name="Kohler A."/>
            <person name="Kues U."/>
            <person name="Lee Y.H."/>
            <person name="Lin Y.C."/>
            <person name="Lind M."/>
            <person name="Lindquist E."/>
            <person name="Lombard V."/>
            <person name="Lucas S."/>
            <person name="Lunden K."/>
            <person name="Morin E."/>
            <person name="Murat C."/>
            <person name="Park J."/>
            <person name="Raffaello T."/>
            <person name="Rouze P."/>
            <person name="Salamov A."/>
            <person name="Schmutz J."/>
            <person name="Solheim H."/>
            <person name="Stahlberg J."/>
            <person name="Velez H."/>
            <person name="de Vries R.P."/>
            <person name="Wiebenga A."/>
            <person name="Woodward S."/>
            <person name="Yakovlev I."/>
            <person name="Garbelotto M."/>
            <person name="Martin F."/>
            <person name="Grigoriev I.V."/>
            <person name="Stenlid J."/>
        </authorList>
    </citation>
    <scope>NUCLEOTIDE SEQUENCE [LARGE SCALE GENOMIC DNA]</scope>
    <source>
        <strain evidence="1 2">TC 32-1</strain>
    </source>
</reference>
<sequence length="67" mass="7320">MSSEQTRKGGKLHYPAHTARIQLGIWDASSPQGTAEWAHGPIKWDDAPGKITAIVKSVSVECPTKHR</sequence>
<protein>
    <submittedName>
        <fullName evidence="1">Uncharacterized protein</fullName>
    </submittedName>
</protein>